<feature type="transmembrane region" description="Helical" evidence="14">
    <location>
        <begin position="60"/>
        <end position="80"/>
    </location>
</feature>
<evidence type="ECO:0000256" key="9">
    <source>
        <dbReference type="ARBA" id="ARBA00023136"/>
    </source>
</evidence>
<dbReference type="PANTHER" id="PTHR43448">
    <property type="entry name" value="PROTOHEME IX FARNESYLTRANSFERASE, MITOCHONDRIAL"/>
    <property type="match status" value="1"/>
</dbReference>
<evidence type="ECO:0000256" key="8">
    <source>
        <dbReference type="ARBA" id="ARBA00023133"/>
    </source>
</evidence>
<comment type="function">
    <text evidence="14">Converts heme B (protoheme IX) to heme O by substitution of the vinyl group on carbon 2 of heme B porphyrin ring with a hydroxyethyl farnesyl side group.</text>
</comment>
<feature type="transmembrane region" description="Helical" evidence="14">
    <location>
        <begin position="252"/>
        <end position="272"/>
    </location>
</feature>
<evidence type="ECO:0000256" key="5">
    <source>
        <dbReference type="ARBA" id="ARBA00022679"/>
    </source>
</evidence>
<evidence type="ECO:0000256" key="2">
    <source>
        <dbReference type="ARBA" id="ARBA00004919"/>
    </source>
</evidence>
<evidence type="ECO:0000256" key="7">
    <source>
        <dbReference type="ARBA" id="ARBA00022989"/>
    </source>
</evidence>
<feature type="transmembrane region" description="Helical" evidence="14">
    <location>
        <begin position="229"/>
        <end position="246"/>
    </location>
</feature>
<evidence type="ECO:0000256" key="12">
    <source>
        <dbReference type="ARBA" id="ARBA00042475"/>
    </source>
</evidence>
<dbReference type="RefSeq" id="WP_204951180.1">
    <property type="nucleotide sequence ID" value="NZ_BSFF01000003.1"/>
</dbReference>
<comment type="pathway">
    <text evidence="2 14">Porphyrin-containing compound metabolism; heme O biosynthesis; heme O from protoheme: step 1/1.</text>
</comment>
<dbReference type="EMBL" id="JAFBCY010000003">
    <property type="protein sequence ID" value="MBM7852722.1"/>
    <property type="molecule type" value="Genomic_DNA"/>
</dbReference>
<dbReference type="PROSITE" id="PS00943">
    <property type="entry name" value="UBIA"/>
    <property type="match status" value="1"/>
</dbReference>
<dbReference type="GO" id="GO:0048034">
    <property type="term" value="P:heme O biosynthetic process"/>
    <property type="evidence" value="ECO:0007669"/>
    <property type="project" value="UniProtKB-UniRule"/>
</dbReference>
<keyword evidence="7 14" id="KW-1133">Transmembrane helix</keyword>
<dbReference type="GO" id="GO:0008495">
    <property type="term" value="F:protoheme IX farnesyltransferase activity"/>
    <property type="evidence" value="ECO:0007669"/>
    <property type="project" value="UniProtKB-UniRule"/>
</dbReference>
<dbReference type="InterPro" id="IPR044878">
    <property type="entry name" value="UbiA_sf"/>
</dbReference>
<dbReference type="HAMAP" id="MF_00154">
    <property type="entry name" value="CyoE_CtaB"/>
    <property type="match status" value="1"/>
</dbReference>
<evidence type="ECO:0000256" key="10">
    <source>
        <dbReference type="ARBA" id="ARBA00030253"/>
    </source>
</evidence>
<dbReference type="NCBIfam" id="NF003349">
    <property type="entry name" value="PRK04375.1-2"/>
    <property type="match status" value="1"/>
</dbReference>
<sequence>MSLAHDDHLDAPTLTGPGPSLAGVEDFVALLKPRVMSLVIFTALVGLVAAPGGLHPVLGAIALLCVAVGAGASGALNMWWDADIDAVMTRTQNRPIPAGRVAPGEALGFGLLLSGVSVMLLGLATNWLAGGLLAFTIFFYVVVYTMWLKRWTPQNIVIGGLAGALPPMIGWAAATGTVGLESATLVAIIFMWTPPHFWALALIKSEDYARAGVPMLPVVAGEDETRWQILLYSLALAPLGVLPAAIGLGGWAYLTLSSVAGLAFVGFAWRVYRLREGVPARRAAGKLFAYSLFYLTALFATILIEKSFGVAALTAPFDGWM</sequence>
<feature type="transmembrane region" description="Helical" evidence="14">
    <location>
        <begin position="284"/>
        <end position="304"/>
    </location>
</feature>
<feature type="transmembrane region" description="Helical" evidence="14">
    <location>
        <begin position="35"/>
        <end position="54"/>
    </location>
</feature>
<dbReference type="AlphaFoldDB" id="A0A9W6IXJ0"/>
<protein>
    <recommendedName>
        <fullName evidence="11 14">Protoheme IX farnesyltransferase</fullName>
        <ecNumber evidence="3 14">2.5.1.141</ecNumber>
    </recommendedName>
    <alternativeName>
        <fullName evidence="12 14">Heme B farnesyltransferase</fullName>
    </alternativeName>
    <alternativeName>
        <fullName evidence="10 14">Heme O synthase</fullName>
    </alternativeName>
</protein>
<keyword evidence="4 14" id="KW-1003">Cell membrane</keyword>
<reference evidence="16 17" key="2">
    <citation type="submission" date="2021-01" db="EMBL/GenBank/DDBJ databases">
        <title>Genomic Encyclopedia of Type Strains, Phase IV (KMG-IV): sequencing the most valuable type-strain genomes for metagenomic binning, comparative biology and taxonomic classification.</title>
        <authorList>
            <person name="Goeker M."/>
        </authorList>
    </citation>
    <scope>NUCLEOTIDE SEQUENCE [LARGE SCALE GENOMIC DNA]</scope>
    <source>
        <strain evidence="16 17">DSM 6130</strain>
    </source>
</reference>
<dbReference type="GO" id="GO:0005886">
    <property type="term" value="C:plasma membrane"/>
    <property type="evidence" value="ECO:0007669"/>
    <property type="project" value="UniProtKB-SubCell"/>
</dbReference>
<accession>A0A9W6IXJ0</accession>
<reference evidence="15" key="1">
    <citation type="journal article" date="2014" name="Int. J. Syst. Evol. Microbiol.">
        <title>Complete genome sequence of Corynebacterium casei LMG S-19264T (=DSM 44701T), isolated from a smear-ripened cheese.</title>
        <authorList>
            <consortium name="US DOE Joint Genome Institute (JGI-PGF)"/>
            <person name="Walter F."/>
            <person name="Albersmeier A."/>
            <person name="Kalinowski J."/>
            <person name="Ruckert C."/>
        </authorList>
    </citation>
    <scope>NUCLEOTIDE SEQUENCE</scope>
    <source>
        <strain evidence="15">VKM B-1606</strain>
    </source>
</reference>
<evidence type="ECO:0000256" key="6">
    <source>
        <dbReference type="ARBA" id="ARBA00022692"/>
    </source>
</evidence>
<evidence type="ECO:0000256" key="11">
    <source>
        <dbReference type="ARBA" id="ARBA00040810"/>
    </source>
</evidence>
<evidence type="ECO:0000256" key="13">
    <source>
        <dbReference type="ARBA" id="ARBA00047690"/>
    </source>
</evidence>
<keyword evidence="17" id="KW-1185">Reference proteome</keyword>
<evidence type="ECO:0000313" key="18">
    <source>
        <dbReference type="Proteomes" id="UP001143400"/>
    </source>
</evidence>
<evidence type="ECO:0000256" key="3">
    <source>
        <dbReference type="ARBA" id="ARBA00012292"/>
    </source>
</evidence>
<keyword evidence="5 14" id="KW-0808">Transferase</keyword>
<keyword evidence="8 14" id="KW-0350">Heme biosynthesis</keyword>
<gene>
    <name evidence="14 15" type="primary">ctaB</name>
    <name evidence="15" type="ORF">GCM10008170_29500</name>
    <name evidence="16" type="ORF">JOD31_002964</name>
</gene>
<dbReference type="CDD" id="cd13957">
    <property type="entry name" value="PT_UbiA_Cox10"/>
    <property type="match status" value="1"/>
</dbReference>
<comment type="similarity">
    <text evidence="14">Belongs to the UbiA prenyltransferase family. Protoheme IX farnesyltransferase subfamily.</text>
</comment>
<dbReference type="InterPro" id="IPR000537">
    <property type="entry name" value="UbiA_prenyltransferase"/>
</dbReference>
<feature type="transmembrane region" description="Helical" evidence="14">
    <location>
        <begin position="101"/>
        <end position="121"/>
    </location>
</feature>
<dbReference type="Pfam" id="PF01040">
    <property type="entry name" value="UbiA"/>
    <property type="match status" value="1"/>
</dbReference>
<dbReference type="EC" id="2.5.1.141" evidence="3 14"/>
<keyword evidence="6 14" id="KW-0812">Transmembrane</keyword>
<comment type="caution">
    <text evidence="15">The sequence shown here is derived from an EMBL/GenBank/DDBJ whole genome shotgun (WGS) entry which is preliminary data.</text>
</comment>
<keyword evidence="9 14" id="KW-0472">Membrane</keyword>
<evidence type="ECO:0000256" key="1">
    <source>
        <dbReference type="ARBA" id="ARBA00004651"/>
    </source>
</evidence>
<dbReference type="EMBL" id="BSFF01000003">
    <property type="protein sequence ID" value="GLK56931.1"/>
    <property type="molecule type" value="Genomic_DNA"/>
</dbReference>
<comment type="miscellaneous">
    <text evidence="14">Carbon 2 of the heme B porphyrin ring is defined according to the Fischer nomenclature.</text>
</comment>
<comment type="catalytic activity">
    <reaction evidence="13 14">
        <text>heme b + (2E,6E)-farnesyl diphosphate + H2O = Fe(II)-heme o + diphosphate</text>
        <dbReference type="Rhea" id="RHEA:28070"/>
        <dbReference type="ChEBI" id="CHEBI:15377"/>
        <dbReference type="ChEBI" id="CHEBI:33019"/>
        <dbReference type="ChEBI" id="CHEBI:60344"/>
        <dbReference type="ChEBI" id="CHEBI:60530"/>
        <dbReference type="ChEBI" id="CHEBI:175763"/>
        <dbReference type="EC" id="2.5.1.141"/>
    </reaction>
</comment>
<feature type="transmembrane region" description="Helical" evidence="14">
    <location>
        <begin position="155"/>
        <end position="173"/>
    </location>
</feature>
<evidence type="ECO:0000313" key="15">
    <source>
        <dbReference type="EMBL" id="GLK56931.1"/>
    </source>
</evidence>
<evidence type="ECO:0000313" key="16">
    <source>
        <dbReference type="EMBL" id="MBM7852722.1"/>
    </source>
</evidence>
<comment type="subcellular location">
    <subcellularLocation>
        <location evidence="1 14">Cell membrane</location>
        <topology evidence="1 14">Multi-pass membrane protein</topology>
    </subcellularLocation>
</comment>
<dbReference type="NCBIfam" id="TIGR01473">
    <property type="entry name" value="cyoE_ctaB"/>
    <property type="match status" value="1"/>
</dbReference>
<feature type="transmembrane region" description="Helical" evidence="14">
    <location>
        <begin position="185"/>
        <end position="203"/>
    </location>
</feature>
<proteinExistence type="inferred from homology"/>
<name>A0A9W6IXJ0_9HYPH</name>
<dbReference type="InterPro" id="IPR006369">
    <property type="entry name" value="Protohaem_IX_farnesylTrfase"/>
</dbReference>
<evidence type="ECO:0000313" key="17">
    <source>
        <dbReference type="Proteomes" id="UP000758856"/>
    </source>
</evidence>
<evidence type="ECO:0000256" key="4">
    <source>
        <dbReference type="ARBA" id="ARBA00022475"/>
    </source>
</evidence>
<dbReference type="Gene3D" id="1.10.357.140">
    <property type="entry name" value="UbiA prenyltransferase"/>
    <property type="match status" value="1"/>
</dbReference>
<dbReference type="Proteomes" id="UP001143400">
    <property type="component" value="Unassembled WGS sequence"/>
</dbReference>
<dbReference type="Proteomes" id="UP000758856">
    <property type="component" value="Unassembled WGS sequence"/>
</dbReference>
<feature type="transmembrane region" description="Helical" evidence="14">
    <location>
        <begin position="127"/>
        <end position="148"/>
    </location>
</feature>
<organism evidence="15 18">
    <name type="scientific">Methylopila capsulata</name>
    <dbReference type="NCBI Taxonomy" id="61654"/>
    <lineage>
        <taxon>Bacteria</taxon>
        <taxon>Pseudomonadati</taxon>
        <taxon>Pseudomonadota</taxon>
        <taxon>Alphaproteobacteria</taxon>
        <taxon>Hyphomicrobiales</taxon>
        <taxon>Methylopilaceae</taxon>
        <taxon>Methylopila</taxon>
    </lineage>
</organism>
<dbReference type="PANTHER" id="PTHR43448:SF7">
    <property type="entry name" value="4-HYDROXYBENZOATE SOLANESYLTRANSFERASE"/>
    <property type="match status" value="1"/>
</dbReference>
<dbReference type="InterPro" id="IPR030470">
    <property type="entry name" value="UbiA_prenylTrfase_CS"/>
</dbReference>
<evidence type="ECO:0000256" key="14">
    <source>
        <dbReference type="HAMAP-Rule" id="MF_00154"/>
    </source>
</evidence>
<reference evidence="15" key="3">
    <citation type="submission" date="2023-01" db="EMBL/GenBank/DDBJ databases">
        <authorList>
            <person name="Sun Q."/>
            <person name="Evtushenko L."/>
        </authorList>
    </citation>
    <scope>NUCLEOTIDE SEQUENCE</scope>
    <source>
        <strain evidence="15">VKM B-1606</strain>
    </source>
</reference>